<dbReference type="GO" id="GO:0043565">
    <property type="term" value="F:sequence-specific DNA binding"/>
    <property type="evidence" value="ECO:0007669"/>
    <property type="project" value="InterPro"/>
</dbReference>
<evidence type="ECO:0000256" key="1">
    <source>
        <dbReference type="ARBA" id="ARBA00023015"/>
    </source>
</evidence>
<comment type="caution">
    <text evidence="4">The sequence shown here is derived from an EMBL/GenBank/DDBJ whole genome shotgun (WGS) entry which is preliminary data.</text>
</comment>
<name>A0A3A5KE81_9HYPH</name>
<dbReference type="InterPro" id="IPR009057">
    <property type="entry name" value="Homeodomain-like_sf"/>
</dbReference>
<keyword evidence="1" id="KW-0805">Transcription regulation</keyword>
<dbReference type="GO" id="GO:0003700">
    <property type="term" value="F:DNA-binding transcription factor activity"/>
    <property type="evidence" value="ECO:0007669"/>
    <property type="project" value="InterPro"/>
</dbReference>
<evidence type="ECO:0000313" key="4">
    <source>
        <dbReference type="EMBL" id="RJT33323.1"/>
    </source>
</evidence>
<dbReference type="Pfam" id="PF12833">
    <property type="entry name" value="HTH_18"/>
    <property type="match status" value="1"/>
</dbReference>
<dbReference type="InterPro" id="IPR018060">
    <property type="entry name" value="HTH_AraC"/>
</dbReference>
<proteinExistence type="predicted"/>
<keyword evidence="5" id="KW-1185">Reference proteome</keyword>
<evidence type="ECO:0000259" key="3">
    <source>
        <dbReference type="PROSITE" id="PS01124"/>
    </source>
</evidence>
<gene>
    <name evidence="4" type="ORF">D3227_25225</name>
</gene>
<dbReference type="OrthoDB" id="9805730at2"/>
<protein>
    <submittedName>
        <fullName evidence="4">Helix-turn-helix domain-containing protein</fullName>
    </submittedName>
</protein>
<sequence length="64" mass="7215">MRFLLRATARLRVEAARRALEEGTLPMNEIARLVGFGDEQSLRRAMLASAAITPSEYRHRFGPS</sequence>
<dbReference type="PROSITE" id="PS01124">
    <property type="entry name" value="HTH_ARAC_FAMILY_2"/>
    <property type="match status" value="1"/>
</dbReference>
<dbReference type="AlphaFoldDB" id="A0A3A5KE81"/>
<reference evidence="4 5" key="1">
    <citation type="submission" date="2018-09" db="EMBL/GenBank/DDBJ databases">
        <title>Mesorhizobium carmichaelinearum sp. nov. isolated from Carmichaelinea spp. root nodules in New Zealand.</title>
        <authorList>
            <person name="De Meyer S.E."/>
        </authorList>
    </citation>
    <scope>NUCLEOTIDE SEQUENCE [LARGE SCALE GENOMIC DNA]</scope>
    <source>
        <strain evidence="4 5">ICMP19557</strain>
    </source>
</reference>
<dbReference type="Proteomes" id="UP000272706">
    <property type="component" value="Unassembled WGS sequence"/>
</dbReference>
<dbReference type="EMBL" id="QZWZ01000023">
    <property type="protein sequence ID" value="RJT33323.1"/>
    <property type="molecule type" value="Genomic_DNA"/>
</dbReference>
<accession>A0A3A5KE81</accession>
<keyword evidence="2" id="KW-0804">Transcription</keyword>
<dbReference type="Gene3D" id="1.10.10.60">
    <property type="entry name" value="Homeodomain-like"/>
    <property type="match status" value="1"/>
</dbReference>
<dbReference type="SUPFAM" id="SSF46689">
    <property type="entry name" value="Homeodomain-like"/>
    <property type="match status" value="1"/>
</dbReference>
<evidence type="ECO:0000256" key="2">
    <source>
        <dbReference type="ARBA" id="ARBA00023163"/>
    </source>
</evidence>
<evidence type="ECO:0000313" key="5">
    <source>
        <dbReference type="Proteomes" id="UP000272706"/>
    </source>
</evidence>
<organism evidence="4 5">
    <name type="scientific">Mesorhizobium waimense</name>
    <dbReference type="NCBI Taxonomy" id="1300307"/>
    <lineage>
        <taxon>Bacteria</taxon>
        <taxon>Pseudomonadati</taxon>
        <taxon>Pseudomonadota</taxon>
        <taxon>Alphaproteobacteria</taxon>
        <taxon>Hyphomicrobiales</taxon>
        <taxon>Phyllobacteriaceae</taxon>
        <taxon>Mesorhizobium</taxon>
    </lineage>
</organism>
<feature type="domain" description="HTH araC/xylS-type" evidence="3">
    <location>
        <begin position="10"/>
        <end position="60"/>
    </location>
</feature>